<dbReference type="Pfam" id="PF21772">
    <property type="entry name" value="CATIP_N"/>
    <property type="match status" value="1"/>
</dbReference>
<dbReference type="Proteomes" id="UP000887565">
    <property type="component" value="Unplaced"/>
</dbReference>
<feature type="compositionally biased region" description="Low complexity" evidence="1">
    <location>
        <begin position="203"/>
        <end position="214"/>
    </location>
</feature>
<name>A0A915I6X5_ROMCU</name>
<evidence type="ECO:0000259" key="2">
    <source>
        <dbReference type="Pfam" id="PF21772"/>
    </source>
</evidence>
<feature type="compositionally biased region" description="Basic and acidic residues" evidence="1">
    <location>
        <begin position="353"/>
        <end position="362"/>
    </location>
</feature>
<feature type="domain" description="Ciliogenesis-associated TTC17-interacting protein N-terminal" evidence="2">
    <location>
        <begin position="3"/>
        <end position="186"/>
    </location>
</feature>
<dbReference type="InterPro" id="IPR048777">
    <property type="entry name" value="CATIP_N"/>
</dbReference>
<feature type="compositionally biased region" description="Basic and acidic residues" evidence="1">
    <location>
        <begin position="540"/>
        <end position="551"/>
    </location>
</feature>
<feature type="region of interest" description="Disordered" evidence="1">
    <location>
        <begin position="201"/>
        <end position="224"/>
    </location>
</feature>
<evidence type="ECO:0000313" key="3">
    <source>
        <dbReference type="Proteomes" id="UP000887565"/>
    </source>
</evidence>
<feature type="compositionally biased region" description="Basic and acidic residues" evidence="1">
    <location>
        <begin position="403"/>
        <end position="435"/>
    </location>
</feature>
<dbReference type="AlphaFoldDB" id="A0A915I6X5"/>
<sequence length="639" mass="72546">MESIDFRETLNVVSVKSGQAVGRFEVDIKKEKHVEQGQFLEIFIFYHRFFTSSDGLGDLKETTSNFEIRSLVELEEENDHVMIAVLNEELKEYGQTIHSKVYKSTIMTRLDDGTLEIKLTCFDNGNDHKGAETLTLLKKEEADNFLSDGASLLLMRFLVKTNFKGHLQFITFDNVLGLCTVNYFAAGEVYLCEEDTDDEEENISIGDGSIQGDGNRSKNGSLNNLKPGRRAVRLVKIGRELWKNEDAIDRWMFYLFRNGKIYSWLHMNSPVYMEGTSDIWQDGHGENDQHVDHTVELLEPTGKSNQVDENSEQELIDPKPAVDQTVDVKATMLHSTESPTKESQFKQEQQSDVAKDGAEKLDVTPVSKVEPSEVAEEDHPVGQHDSVQSPILSMKEFLNETRHVENREKNPDKITDESHAMQDDLKSENNHDDLIMKSSTELEPYPKDEPVVRGRLVDLQIPSTIKEEDEKILVDSTVDTQEPKQRSLESIAEAQEVSQEPATEVLEETTEKEPAIEIPETMVLEKHQQAPELSSQELGEPQHKQSSELQHEFSEHAENIAHEDIAHEDCNEQTFKIRPDSVGETLDEGQNDQVEAVESCEVPTDTGAPIVEPTAVKTPSEENHERMSNLNRKRFKRLK</sequence>
<dbReference type="WBParaSite" id="nRc.2.0.1.t09621-RA">
    <property type="protein sequence ID" value="nRc.2.0.1.t09621-RA"/>
    <property type="gene ID" value="nRc.2.0.1.g09621"/>
</dbReference>
<feature type="region of interest" description="Disordered" evidence="1">
    <location>
        <begin position="472"/>
        <end position="551"/>
    </location>
</feature>
<feature type="region of interest" description="Disordered" evidence="1">
    <location>
        <begin position="580"/>
        <end position="639"/>
    </location>
</feature>
<keyword evidence="3" id="KW-1185">Reference proteome</keyword>
<feature type="region of interest" description="Disordered" evidence="1">
    <location>
        <begin position="302"/>
        <end position="386"/>
    </location>
</feature>
<feature type="region of interest" description="Disordered" evidence="1">
    <location>
        <begin position="403"/>
        <end position="449"/>
    </location>
</feature>
<protein>
    <recommendedName>
        <fullName evidence="2">Ciliogenesis-associated TTC17-interacting protein N-terminal domain-containing protein</fullName>
    </recommendedName>
</protein>
<accession>A0A915I6X5</accession>
<proteinExistence type="predicted"/>
<reference evidence="4" key="1">
    <citation type="submission" date="2022-11" db="UniProtKB">
        <authorList>
            <consortium name="WormBaseParasite"/>
        </authorList>
    </citation>
    <scope>IDENTIFICATION</scope>
</reference>
<organism evidence="3 4">
    <name type="scientific">Romanomermis culicivorax</name>
    <name type="common">Nematode worm</name>
    <dbReference type="NCBI Taxonomy" id="13658"/>
    <lineage>
        <taxon>Eukaryota</taxon>
        <taxon>Metazoa</taxon>
        <taxon>Ecdysozoa</taxon>
        <taxon>Nematoda</taxon>
        <taxon>Enoplea</taxon>
        <taxon>Dorylaimia</taxon>
        <taxon>Mermithida</taxon>
        <taxon>Mermithoidea</taxon>
        <taxon>Mermithidae</taxon>
        <taxon>Romanomermis</taxon>
    </lineage>
</organism>
<evidence type="ECO:0000256" key="1">
    <source>
        <dbReference type="SAM" id="MobiDB-lite"/>
    </source>
</evidence>
<evidence type="ECO:0000313" key="4">
    <source>
        <dbReference type="WBParaSite" id="nRc.2.0.1.t09621-RA"/>
    </source>
</evidence>